<evidence type="ECO:0000256" key="8">
    <source>
        <dbReference type="SAM" id="Coils"/>
    </source>
</evidence>
<feature type="coiled-coil region" evidence="8">
    <location>
        <begin position="360"/>
        <end position="460"/>
    </location>
</feature>
<keyword evidence="7 10" id="KW-0472">Membrane</keyword>
<evidence type="ECO:0000256" key="9">
    <source>
        <dbReference type="SAM" id="MobiDB-lite"/>
    </source>
</evidence>
<organism evidence="13 14">
    <name type="scientific">Monodon monoceros</name>
    <name type="common">Narwhal</name>
    <name type="synonym">Ceratodon monodon</name>
    <dbReference type="NCBI Taxonomy" id="40151"/>
    <lineage>
        <taxon>Eukaryota</taxon>
        <taxon>Metazoa</taxon>
        <taxon>Chordata</taxon>
        <taxon>Craniata</taxon>
        <taxon>Vertebrata</taxon>
        <taxon>Euteleostomi</taxon>
        <taxon>Mammalia</taxon>
        <taxon>Eutheria</taxon>
        <taxon>Laurasiatheria</taxon>
        <taxon>Artiodactyla</taxon>
        <taxon>Whippomorpha</taxon>
        <taxon>Cetacea</taxon>
        <taxon>Odontoceti</taxon>
        <taxon>Monodontidae</taxon>
        <taxon>Monodon</taxon>
    </lineage>
</organism>
<dbReference type="Pfam" id="PF14662">
    <property type="entry name" value="KASH_CCD"/>
    <property type="match status" value="1"/>
</dbReference>
<dbReference type="GO" id="GO:0005789">
    <property type="term" value="C:endoplasmic reticulum membrane"/>
    <property type="evidence" value="ECO:0007669"/>
    <property type="project" value="TreeGrafter"/>
</dbReference>
<evidence type="ECO:0000313" key="13">
    <source>
        <dbReference type="Ensembl" id="ENSMMNP00015022392.1"/>
    </source>
</evidence>
<dbReference type="InterPro" id="IPR039508">
    <property type="entry name" value="KASH5_EF-hand-like_dom"/>
</dbReference>
<evidence type="ECO:0000256" key="6">
    <source>
        <dbReference type="ARBA" id="ARBA00023054"/>
    </source>
</evidence>
<dbReference type="InterPro" id="IPR008677">
    <property type="entry name" value="MRVI1"/>
</dbReference>
<sequence length="1453" mass="165085">MAPVKKATEKRHNPVQSICRKLQAIQKREESTSPIQQIIRYQSSRFDSPQTNPKKDFEEVLKKMMTAAIPLPDPRSSSPEKVGAFTSHPQRASPRTPSISHLSSPEYATYSLILTSSGNISRPRSQISQNYTSLIPQIRKRELFSNKDLKNCCSENDFSALTLDFDSTSNQSSEFFTPQDSVVKKLSLNEEGRKQGTDDGKEDVTYSNNRTCEEELLTSIFNACDTKCRELTWLSSSGSVRVTKVIDYLRQTTSQGSEDGSLEELWNRLDPEKRDMHVNLETFQAIMREWIAHCGNKWEGVNNGSSSRMGNSALEQDSIKSGGAIKMTTDITESVSRSFEALGGDMFKGVLEVPDLITCVADLHFNKQKLEEENNKLKLALESLEDANSQLSEDCTELRLQIKSAHQAIMRTNLLREELEELKISMNASEEQKTMIVAQSKQLEAENRALILKIRILQEENAKNIMDIYKLEKKIEELSKTEKHHQMQLHTYENTLLNKDASLQKKDLSIEELKSTIIEYESVIENLRGEKNKLAHELQHLQQELIMNGIQLNVSGEHKTVNSEGENSLHCELFLAQSAENDETKWQCNLISLSSLDTMMDQEMLLLLRALEQKGVEFTAMLQKLHEDVPEVETLIDSSLQWVTRATNPEITVKEKWENKLTEFTYIKEEKLNLCILMLNSLRNHKESLEKEFAELIEILKRFRLEYFYFRKEFLPRQKQLEAITQLQEDAVNQEAILRKKVQEASQWLEGAAEQVEDGDQAAHSAREKAKPLLRKLEEAISDQRNLQTINTELVNTCQTLEQKTRKPKTTIESLRKKLIKGQLHGLLFQSCLDEEFPHYDPLSCTDRIHQPLQEQLQCCHKRYSGQEARIHQLPLTFKHTCWYTPLLDALYLDSLTAISRLELTPFSCVANRIHASCERPKYGEVEDGALDVTGRHKCPDPTGGPHPGTDLSGCIRMNNDLSMEENGVERLYSESLPQSREYSTLPSPGHTSSTESTVTSSDSGSEILHMASGVIDCKPLCEKEEDKRSTSAVKKIKGGSPAPENIALQGSVNEEKIMSNQEAKGEPETINEHRKECVAGGAAVSSLPVKSVNFRQSDNTSANEKEVEAEFLRLSLGFKCDWFTLEKRVKLEERSRDLAEENLKKEITNCLKLLESLTPLCEDDSQAQEIIKKLEKSVTFLSQCTARVASRAEMLGAINQESRVSKAVEVMIQHVENLKRMYAKEHAELEELKQVLLQNERTFNPLEDEGDCQIKKRSASLNSKPSSLRRVTIASLPRNIGNAGMVAGMENNDRFSRRSSSWRILGSKQSEHRPSLHRFISTYSWADAEEEKCELKTKDDSEPPEEETVERTRKPSLSEKKNNPSKWDVFSTYNTIASWATNLKTSIREASKALWLSVAFIVLFAALMSFFTGRFFQKSVDAAPTQDGDSWMSLEHILWPFTRLQHNGPPPV</sequence>
<feature type="coiled-coil region" evidence="8">
    <location>
        <begin position="679"/>
        <end position="706"/>
    </location>
</feature>
<proteinExistence type="predicted"/>
<protein>
    <submittedName>
        <fullName evidence="13">Inositol 1,4,5-triphosphate receptor associated 2</fullName>
    </submittedName>
</protein>
<evidence type="ECO:0000259" key="12">
    <source>
        <dbReference type="Pfam" id="PF14662"/>
    </source>
</evidence>
<reference evidence="13" key="2">
    <citation type="submission" date="2025-09" db="UniProtKB">
        <authorList>
            <consortium name="Ensembl"/>
        </authorList>
    </citation>
    <scope>IDENTIFICATION</scope>
</reference>
<evidence type="ECO:0000256" key="1">
    <source>
        <dbReference type="ARBA" id="ARBA00004167"/>
    </source>
</evidence>
<evidence type="ECO:0000256" key="4">
    <source>
        <dbReference type="ARBA" id="ARBA00022692"/>
    </source>
</evidence>
<feature type="compositionally biased region" description="Low complexity" evidence="9">
    <location>
        <begin position="941"/>
        <end position="951"/>
    </location>
</feature>
<keyword evidence="6 8" id="KW-0175">Coiled coil</keyword>
<evidence type="ECO:0000259" key="11">
    <source>
        <dbReference type="Pfam" id="PF14658"/>
    </source>
</evidence>
<dbReference type="Pfam" id="PF14658">
    <property type="entry name" value="EF-hand_9"/>
    <property type="match status" value="1"/>
</dbReference>
<dbReference type="Pfam" id="PF05781">
    <property type="entry name" value="MRVI1"/>
    <property type="match status" value="1"/>
</dbReference>
<evidence type="ECO:0000256" key="10">
    <source>
        <dbReference type="SAM" id="Phobius"/>
    </source>
</evidence>
<feature type="domain" description="KASH5-like coiled-coil" evidence="12">
    <location>
        <begin position="354"/>
        <end position="540"/>
    </location>
</feature>
<keyword evidence="5 10" id="KW-1133">Transmembrane helix</keyword>
<keyword evidence="3" id="KW-0963">Cytoplasm</keyword>
<feature type="compositionally biased region" description="Low complexity" evidence="9">
    <location>
        <begin position="992"/>
        <end position="1003"/>
    </location>
</feature>
<dbReference type="PANTHER" id="PTHR15352:SF3">
    <property type="entry name" value="INOSITOL 1,4,5-TRIPHOSPHATE RECEPTOR ASSOCIATED 2"/>
    <property type="match status" value="1"/>
</dbReference>
<dbReference type="InterPro" id="IPR028168">
    <property type="entry name" value="KASH5_CC"/>
</dbReference>
<evidence type="ECO:0000313" key="14">
    <source>
        <dbReference type="Proteomes" id="UP000694561"/>
    </source>
</evidence>
<dbReference type="Ensembl" id="ENSMMNT00015024614.1">
    <property type="protein sequence ID" value="ENSMMNP00015022392.1"/>
    <property type="gene ID" value="ENSMMNG00015016354.1"/>
</dbReference>
<keyword evidence="4 10" id="KW-0812">Transmembrane</keyword>
<dbReference type="GeneTree" id="ENSGT00530000063722"/>
<feature type="compositionally biased region" description="Basic and acidic residues" evidence="9">
    <location>
        <begin position="1350"/>
        <end position="1363"/>
    </location>
</feature>
<accession>A0A8C6BVE8</accession>
<comment type="subcellular location">
    <subcellularLocation>
        <location evidence="2">Cytoplasm</location>
    </subcellularLocation>
    <subcellularLocation>
        <location evidence="1">Membrane</location>
        <topology evidence="1">Single-pass membrane protein</topology>
    </subcellularLocation>
</comment>
<evidence type="ECO:0000256" key="7">
    <source>
        <dbReference type="ARBA" id="ARBA00023136"/>
    </source>
</evidence>
<reference evidence="13" key="1">
    <citation type="submission" date="2025-08" db="UniProtKB">
        <authorList>
            <consortium name="Ensembl"/>
        </authorList>
    </citation>
    <scope>IDENTIFICATION</scope>
</reference>
<feature type="domain" description="Protein KASH5 EF-hand-like" evidence="11">
    <location>
        <begin position="221"/>
        <end position="291"/>
    </location>
</feature>
<feature type="compositionally biased region" description="Polar residues" evidence="9">
    <location>
        <begin position="976"/>
        <end position="991"/>
    </location>
</feature>
<feature type="transmembrane region" description="Helical" evidence="10">
    <location>
        <begin position="1394"/>
        <end position="1412"/>
    </location>
</feature>
<evidence type="ECO:0000256" key="3">
    <source>
        <dbReference type="ARBA" id="ARBA00022490"/>
    </source>
</evidence>
<feature type="compositionally biased region" description="Polar residues" evidence="9">
    <location>
        <begin position="87"/>
        <end position="101"/>
    </location>
</feature>
<feature type="region of interest" description="Disordered" evidence="9">
    <location>
        <begin position="975"/>
        <end position="1003"/>
    </location>
</feature>
<dbReference type="Proteomes" id="UP000694561">
    <property type="component" value="Unplaced"/>
</dbReference>
<feature type="region of interest" description="Disordered" evidence="9">
    <location>
        <begin position="69"/>
        <end position="101"/>
    </location>
</feature>
<evidence type="ECO:0000256" key="2">
    <source>
        <dbReference type="ARBA" id="ARBA00004496"/>
    </source>
</evidence>
<dbReference type="PANTHER" id="PTHR15352">
    <property type="entry name" value="LYMPHOID-RESTRICTED MEMBRANE PROTEIN, JAW1"/>
    <property type="match status" value="1"/>
</dbReference>
<name>A0A8C6BVE8_MONMO</name>
<feature type="coiled-coil region" evidence="8">
    <location>
        <begin position="510"/>
        <end position="544"/>
    </location>
</feature>
<feature type="region of interest" description="Disordered" evidence="9">
    <location>
        <begin position="934"/>
        <end position="954"/>
    </location>
</feature>
<feature type="region of interest" description="Disordered" evidence="9">
    <location>
        <begin position="1335"/>
        <end position="1363"/>
    </location>
</feature>
<evidence type="ECO:0000256" key="5">
    <source>
        <dbReference type="ARBA" id="ARBA00022989"/>
    </source>
</evidence>
<keyword evidence="14" id="KW-1185">Reference proteome</keyword>